<gene>
    <name evidence="2" type="ORF">GCM10010218_19710</name>
</gene>
<keyword evidence="1" id="KW-1133">Transmembrane helix</keyword>
<feature type="transmembrane region" description="Helical" evidence="1">
    <location>
        <begin position="12"/>
        <end position="39"/>
    </location>
</feature>
<keyword evidence="1" id="KW-0472">Membrane</keyword>
<keyword evidence="1" id="KW-0812">Transmembrane</keyword>
<dbReference type="AlphaFoldDB" id="A0A919EC70"/>
<keyword evidence="3" id="KW-1185">Reference proteome</keyword>
<reference evidence="2" key="1">
    <citation type="journal article" date="2014" name="Int. J. Syst. Evol. Microbiol.">
        <title>Complete genome sequence of Corynebacterium casei LMG S-19264T (=DSM 44701T), isolated from a smear-ripened cheese.</title>
        <authorList>
            <consortium name="US DOE Joint Genome Institute (JGI-PGF)"/>
            <person name="Walter F."/>
            <person name="Albersmeier A."/>
            <person name="Kalinowski J."/>
            <person name="Ruckert C."/>
        </authorList>
    </citation>
    <scope>NUCLEOTIDE SEQUENCE</scope>
    <source>
        <strain evidence="2">JCM 4059</strain>
    </source>
</reference>
<dbReference type="Proteomes" id="UP000638313">
    <property type="component" value="Unassembled WGS sequence"/>
</dbReference>
<evidence type="ECO:0000313" key="3">
    <source>
        <dbReference type="Proteomes" id="UP000638313"/>
    </source>
</evidence>
<feature type="transmembrane region" description="Helical" evidence="1">
    <location>
        <begin position="45"/>
        <end position="67"/>
    </location>
</feature>
<accession>A0A919EC70</accession>
<protein>
    <submittedName>
        <fullName evidence="2">Uncharacterized protein</fullName>
    </submittedName>
</protein>
<organism evidence="2 3">
    <name type="scientific">Streptomyces mashuensis</name>
    <dbReference type="NCBI Taxonomy" id="33904"/>
    <lineage>
        <taxon>Bacteria</taxon>
        <taxon>Bacillati</taxon>
        <taxon>Actinomycetota</taxon>
        <taxon>Actinomycetes</taxon>
        <taxon>Kitasatosporales</taxon>
        <taxon>Streptomycetaceae</taxon>
        <taxon>Streptomyces</taxon>
    </lineage>
</organism>
<reference evidence="2" key="2">
    <citation type="submission" date="2020-09" db="EMBL/GenBank/DDBJ databases">
        <authorList>
            <person name="Sun Q."/>
            <person name="Ohkuma M."/>
        </authorList>
    </citation>
    <scope>NUCLEOTIDE SEQUENCE</scope>
    <source>
        <strain evidence="2">JCM 4059</strain>
    </source>
</reference>
<evidence type="ECO:0000313" key="2">
    <source>
        <dbReference type="EMBL" id="GHF38596.1"/>
    </source>
</evidence>
<evidence type="ECO:0000256" key="1">
    <source>
        <dbReference type="SAM" id="Phobius"/>
    </source>
</evidence>
<name>A0A919EC70_9ACTN</name>
<dbReference type="EMBL" id="BNBD01000003">
    <property type="protein sequence ID" value="GHF38596.1"/>
    <property type="molecule type" value="Genomic_DNA"/>
</dbReference>
<sequence length="71" mass="7146">MSSTQPGCGSNHRVYAVIMVFQTSVILGLLAGIFMVALGMQPVPAVGVGGGALVATFTAGMTAVAYISRNS</sequence>
<comment type="caution">
    <text evidence="2">The sequence shown here is derived from an EMBL/GenBank/DDBJ whole genome shotgun (WGS) entry which is preliminary data.</text>
</comment>
<proteinExistence type="predicted"/>